<comment type="caution">
    <text evidence="1">The sequence shown here is derived from an EMBL/GenBank/DDBJ whole genome shotgun (WGS) entry which is preliminary data.</text>
</comment>
<dbReference type="AlphaFoldDB" id="D6TQM7"/>
<evidence type="ECO:0000313" key="1">
    <source>
        <dbReference type="EMBL" id="EFH87694.1"/>
    </source>
</evidence>
<keyword evidence="2" id="KW-1185">Reference proteome</keyword>
<reference evidence="1 2" key="1">
    <citation type="journal article" date="2011" name="Stand. Genomic Sci.">
        <title>Non-contiguous finished genome sequence and contextual data of the filamentous soil bacterium Ktedonobacter racemifer type strain (SOSP1-21).</title>
        <authorList>
            <person name="Chang Y.J."/>
            <person name="Land M."/>
            <person name="Hauser L."/>
            <person name="Chertkov O."/>
            <person name="Del Rio T.G."/>
            <person name="Nolan M."/>
            <person name="Copeland A."/>
            <person name="Tice H."/>
            <person name="Cheng J.F."/>
            <person name="Lucas S."/>
            <person name="Han C."/>
            <person name="Goodwin L."/>
            <person name="Pitluck S."/>
            <person name="Ivanova N."/>
            <person name="Ovchinikova G."/>
            <person name="Pati A."/>
            <person name="Chen A."/>
            <person name="Palaniappan K."/>
            <person name="Mavromatis K."/>
            <person name="Liolios K."/>
            <person name="Brettin T."/>
            <person name="Fiebig A."/>
            <person name="Rohde M."/>
            <person name="Abt B."/>
            <person name="Goker M."/>
            <person name="Detter J.C."/>
            <person name="Woyke T."/>
            <person name="Bristow J."/>
            <person name="Eisen J.A."/>
            <person name="Markowitz V."/>
            <person name="Hugenholtz P."/>
            <person name="Kyrpides N.C."/>
            <person name="Klenk H.P."/>
            <person name="Lapidus A."/>
        </authorList>
    </citation>
    <scope>NUCLEOTIDE SEQUENCE [LARGE SCALE GENOMIC DNA]</scope>
    <source>
        <strain evidence="2">DSM 44963</strain>
    </source>
</reference>
<sequence length="75" mass="8053">MPSSQNSLHYRRDVTMGEDASQVRLAGAPAALAALNGGVLAMMDWLQVNNVASAMRHCCAQPREALQLLCGKLSR</sequence>
<dbReference type="RefSeq" id="WP_007913068.1">
    <property type="nucleotide sequence ID" value="NZ_ADVG01000002.1"/>
</dbReference>
<protein>
    <submittedName>
        <fullName evidence="1">Transposase, IS4</fullName>
    </submittedName>
</protein>
<organism evidence="1 2">
    <name type="scientific">Ktedonobacter racemifer DSM 44963</name>
    <dbReference type="NCBI Taxonomy" id="485913"/>
    <lineage>
        <taxon>Bacteria</taxon>
        <taxon>Bacillati</taxon>
        <taxon>Chloroflexota</taxon>
        <taxon>Ktedonobacteria</taxon>
        <taxon>Ktedonobacterales</taxon>
        <taxon>Ktedonobacteraceae</taxon>
        <taxon>Ktedonobacter</taxon>
    </lineage>
</organism>
<dbReference type="EMBL" id="ADVG01000002">
    <property type="protein sequence ID" value="EFH87694.1"/>
    <property type="molecule type" value="Genomic_DNA"/>
</dbReference>
<name>D6TQM7_KTERA</name>
<dbReference type="Proteomes" id="UP000004508">
    <property type="component" value="Unassembled WGS sequence"/>
</dbReference>
<evidence type="ECO:0000313" key="2">
    <source>
        <dbReference type="Proteomes" id="UP000004508"/>
    </source>
</evidence>
<gene>
    <name evidence="1" type="ORF">Krac_9038</name>
</gene>
<proteinExistence type="predicted"/>
<accession>D6TQM7</accession>
<dbReference type="InParanoid" id="D6TQM7"/>